<dbReference type="InterPro" id="IPR050171">
    <property type="entry name" value="MFS_Transporters"/>
</dbReference>
<dbReference type="Pfam" id="PF07690">
    <property type="entry name" value="MFS_1"/>
    <property type="match status" value="1"/>
</dbReference>
<keyword evidence="5 8" id="KW-1133">Transmembrane helix</keyword>
<feature type="transmembrane region" description="Helical" evidence="8">
    <location>
        <begin position="7"/>
        <end position="26"/>
    </location>
</feature>
<keyword evidence="4 8" id="KW-0812">Transmembrane</keyword>
<sequence>MRFRSWIVTTLVIGIALAVLSVLLVLQHNALYSQLLRQRIAVIAQTTAETFRPVLDLGLPISMLRDGDSIVARGMYIDPKIVAVHAINPSGIVAHTTGTKPTTLPQDVLTAMRLADGDFWGHETADTLYSGFSIRRAQDGPVSGAVIVEYPHELLETASQDIVRITLRSALVILIGTSTLAFILIYLVLDRPRRRLAELLSTYSHGKAVASAVPPDRSPEHGALDAEFSRLARSLHDAEAAYDEAQRAIAASAEGRPFSSQSPSAQTEEVSPERTGRLKTLILARVLPITIVLLIASAMMLGTVLMRAVTRSVEPELAARTDLIGTVVSENVQHALDSGIGLDEIVGADQFFGDMLKRLPEVAYIAIATGRIVIEAGERIDPYLAPPRERRGVRSHPILHDGKEIAYVVIDIDPRLIAQRFRDVLLDETVILLVTVLLAWEVMLLLTGRTLTGGLARLQRLSAMQAAGDFSRRVSVVGQDSVQAILSSVSNRAETLHGAFAKAVETATAPGRAALQSVGGRFGLSPGGPKLLETSSFSDIRLALFLFAAADELPLAFLPIYTRAADNLWPWLNQSVLISLPLAGYLLAIVIMSPYARLLVERFGVRGLFFAAAIPTLAAHIGLFAASTAQEIILWRAVTGFGYALVTLAAQDYVLSVATKADRDRMLGIFSLVLFGGVFSGVALGGVLADRLGPSNVFLVSAALIAASALLSWKLIAPDIGRIDMEKAATSTRGAKWRVLADGHLAALIFGIAIPAAVVLQAFVSYLAALTLNAQGASAAEIGRILMLYFVTVMVVSPLAGRLEGLLRMPGTVLCILGAALAGISLLPIAAAPSQLTMALAMIGTGAGGALVRGTQVSLALSLSEAKVTGLGPATVLGALRTGERLGSVVGLILVAWLSGATGHAAATLAIAVWTMAGGALFAVMGGMNFLTSQRSDR</sequence>
<dbReference type="Gene3D" id="1.20.1250.20">
    <property type="entry name" value="MFS general substrate transporter like domains"/>
    <property type="match status" value="1"/>
</dbReference>
<evidence type="ECO:0000256" key="6">
    <source>
        <dbReference type="ARBA" id="ARBA00023136"/>
    </source>
</evidence>
<comment type="subcellular location">
    <subcellularLocation>
        <location evidence="1">Cell membrane</location>
        <topology evidence="1">Multi-pass membrane protein</topology>
    </subcellularLocation>
</comment>
<accession>A0ABT2WUK3</accession>
<evidence type="ECO:0000256" key="2">
    <source>
        <dbReference type="ARBA" id="ARBA00022448"/>
    </source>
</evidence>
<dbReference type="PANTHER" id="PTHR23517">
    <property type="entry name" value="RESISTANCE PROTEIN MDTM, PUTATIVE-RELATED-RELATED"/>
    <property type="match status" value="1"/>
</dbReference>
<evidence type="ECO:0000256" key="3">
    <source>
        <dbReference type="ARBA" id="ARBA00022475"/>
    </source>
</evidence>
<dbReference type="SUPFAM" id="SSF103473">
    <property type="entry name" value="MFS general substrate transporter"/>
    <property type="match status" value="1"/>
</dbReference>
<dbReference type="EMBL" id="JAOVQN010000020">
    <property type="protein sequence ID" value="MCU9839580.1"/>
    <property type="molecule type" value="Genomic_DNA"/>
</dbReference>
<evidence type="ECO:0000313" key="11">
    <source>
        <dbReference type="Proteomes" id="UP001321014"/>
    </source>
</evidence>
<evidence type="ECO:0000259" key="9">
    <source>
        <dbReference type="PROSITE" id="PS50850"/>
    </source>
</evidence>
<reference evidence="10 11" key="1">
    <citation type="submission" date="2022-10" db="EMBL/GenBank/DDBJ databases">
        <title>Ruegeria sp. nov., isolated from ocean surface water.</title>
        <authorList>
            <person name="He W."/>
            <person name="Wang L."/>
            <person name="Zhang D.-F."/>
        </authorList>
    </citation>
    <scope>NUCLEOTIDE SEQUENCE [LARGE SCALE GENOMIC DNA]</scope>
    <source>
        <strain evidence="10 11">WL0004</strain>
    </source>
</reference>
<keyword evidence="3" id="KW-1003">Cell membrane</keyword>
<feature type="transmembrane region" description="Helical" evidence="8">
    <location>
        <begin position="430"/>
        <end position="451"/>
    </location>
</feature>
<dbReference type="RefSeq" id="WP_263389526.1">
    <property type="nucleotide sequence ID" value="NZ_JAOVQN010000020.1"/>
</dbReference>
<evidence type="ECO:0000313" key="10">
    <source>
        <dbReference type="EMBL" id="MCU9839580.1"/>
    </source>
</evidence>
<dbReference type="InterPro" id="IPR020846">
    <property type="entry name" value="MFS_dom"/>
</dbReference>
<keyword evidence="11" id="KW-1185">Reference proteome</keyword>
<dbReference type="Proteomes" id="UP001321014">
    <property type="component" value="Unassembled WGS sequence"/>
</dbReference>
<feature type="transmembrane region" description="Helical" evidence="8">
    <location>
        <begin position="695"/>
        <end position="717"/>
    </location>
</feature>
<protein>
    <submittedName>
        <fullName evidence="10">MFS transporter</fullName>
    </submittedName>
</protein>
<dbReference type="PROSITE" id="PS50850">
    <property type="entry name" value="MFS"/>
    <property type="match status" value="1"/>
</dbReference>
<feature type="transmembrane region" description="Helical" evidence="8">
    <location>
        <begin position="170"/>
        <end position="189"/>
    </location>
</feature>
<feature type="transmembrane region" description="Helical" evidence="8">
    <location>
        <begin position="282"/>
        <end position="306"/>
    </location>
</feature>
<name>A0ABT2WUK3_9RHOB</name>
<proteinExistence type="predicted"/>
<feature type="transmembrane region" description="Helical" evidence="8">
    <location>
        <begin position="911"/>
        <end position="931"/>
    </location>
</feature>
<organism evidence="10 11">
    <name type="scientific">Ruegeria marisflavi</name>
    <dbReference type="NCBI Taxonomy" id="2984152"/>
    <lineage>
        <taxon>Bacteria</taxon>
        <taxon>Pseudomonadati</taxon>
        <taxon>Pseudomonadota</taxon>
        <taxon>Alphaproteobacteria</taxon>
        <taxon>Rhodobacterales</taxon>
        <taxon>Roseobacteraceae</taxon>
        <taxon>Ruegeria</taxon>
    </lineage>
</organism>
<dbReference type="InterPro" id="IPR036259">
    <property type="entry name" value="MFS_trans_sf"/>
</dbReference>
<gene>
    <name evidence="10" type="ORF">OEZ49_17535</name>
</gene>
<feature type="transmembrane region" description="Helical" evidence="8">
    <location>
        <begin position="582"/>
        <end position="600"/>
    </location>
</feature>
<dbReference type="InterPro" id="IPR011701">
    <property type="entry name" value="MFS"/>
</dbReference>
<keyword evidence="2" id="KW-0813">Transport</keyword>
<feature type="compositionally biased region" description="Polar residues" evidence="7">
    <location>
        <begin position="258"/>
        <end position="269"/>
    </location>
</feature>
<feature type="region of interest" description="Disordered" evidence="7">
    <location>
        <begin position="253"/>
        <end position="272"/>
    </location>
</feature>
<evidence type="ECO:0000256" key="7">
    <source>
        <dbReference type="SAM" id="MobiDB-lite"/>
    </source>
</evidence>
<feature type="domain" description="Major facilitator superfamily (MFS) profile" evidence="9">
    <location>
        <begin position="540"/>
        <end position="935"/>
    </location>
</feature>
<feature type="transmembrane region" description="Helical" evidence="8">
    <location>
        <begin position="812"/>
        <end position="830"/>
    </location>
</feature>
<evidence type="ECO:0000256" key="1">
    <source>
        <dbReference type="ARBA" id="ARBA00004651"/>
    </source>
</evidence>
<evidence type="ECO:0000256" key="8">
    <source>
        <dbReference type="SAM" id="Phobius"/>
    </source>
</evidence>
<evidence type="ECO:0000256" key="4">
    <source>
        <dbReference type="ARBA" id="ARBA00022692"/>
    </source>
</evidence>
<feature type="transmembrane region" description="Helical" evidence="8">
    <location>
        <begin position="886"/>
        <end position="905"/>
    </location>
</feature>
<feature type="transmembrane region" description="Helical" evidence="8">
    <location>
        <begin position="782"/>
        <end position="800"/>
    </location>
</feature>
<feature type="transmembrane region" description="Helical" evidence="8">
    <location>
        <begin position="667"/>
        <end position="689"/>
    </location>
</feature>
<evidence type="ECO:0000256" key="5">
    <source>
        <dbReference type="ARBA" id="ARBA00022989"/>
    </source>
</evidence>
<comment type="caution">
    <text evidence="10">The sequence shown here is derived from an EMBL/GenBank/DDBJ whole genome shotgun (WGS) entry which is preliminary data.</text>
</comment>
<feature type="transmembrane region" description="Helical" evidence="8">
    <location>
        <begin position="607"/>
        <end position="627"/>
    </location>
</feature>
<feature type="transmembrane region" description="Helical" evidence="8">
    <location>
        <begin position="633"/>
        <end position="655"/>
    </location>
</feature>
<keyword evidence="6 8" id="KW-0472">Membrane</keyword>
<feature type="transmembrane region" description="Helical" evidence="8">
    <location>
        <begin position="745"/>
        <end position="770"/>
    </location>
</feature>